<comment type="caution">
    <text evidence="3">The sequence shown here is derived from an EMBL/GenBank/DDBJ whole genome shotgun (WGS) entry which is preliminary data.</text>
</comment>
<dbReference type="PROSITE" id="PS50206">
    <property type="entry name" value="RHODANESE_3"/>
    <property type="match status" value="1"/>
</dbReference>
<name>A0A9W6KD84_9PSED</name>
<dbReference type="Gene3D" id="3.40.250.10">
    <property type="entry name" value="Rhodanese-like domain"/>
    <property type="match status" value="1"/>
</dbReference>
<dbReference type="InterPro" id="IPR022376">
    <property type="entry name" value="PQQ_CXXCW"/>
</dbReference>
<evidence type="ECO:0000313" key="3">
    <source>
        <dbReference type="EMBL" id="GLK92120.1"/>
    </source>
</evidence>
<keyword evidence="1" id="KW-0732">Signal</keyword>
<dbReference type="NCBIfam" id="TIGR03865">
    <property type="entry name" value="PQQ_CXXCW"/>
    <property type="match status" value="1"/>
</dbReference>
<dbReference type="RefSeq" id="WP_271198404.1">
    <property type="nucleotide sequence ID" value="NZ_BSFN01000035.1"/>
</dbReference>
<sequence length="182" mass="20508">MRCFTHTLFCVLLGLLALTCQADTTAALFSADGYRITQYRSPTPATAEHARTLDTAALQQLLKAQPATRLVDVYRRTWLNGQFIEDEPHANLPGSLWLANTGNGDLDGPWQAYFSDNLQRLTEGDLARPLVFYCRSDCWASWNAIKRAHALGYEQLYWYRDGIDAWEQVGLPLTPAQPQAFP</sequence>
<protein>
    <recommendedName>
        <fullName evidence="2">Rhodanese domain-containing protein</fullName>
    </recommendedName>
</protein>
<dbReference type="SUPFAM" id="SSF52821">
    <property type="entry name" value="Rhodanese/Cell cycle control phosphatase"/>
    <property type="match status" value="1"/>
</dbReference>
<reference evidence="3" key="2">
    <citation type="submission" date="2023-01" db="EMBL/GenBank/DDBJ databases">
        <authorList>
            <person name="Sun Q."/>
            <person name="Evtushenko L."/>
        </authorList>
    </citation>
    <scope>NUCLEOTIDE SEQUENCE</scope>
    <source>
        <strain evidence="3">VKM B-2935</strain>
    </source>
</reference>
<dbReference type="Pfam" id="PF00581">
    <property type="entry name" value="Rhodanese"/>
    <property type="match status" value="1"/>
</dbReference>
<feature type="chain" id="PRO_5040722673" description="Rhodanese domain-containing protein" evidence="1">
    <location>
        <begin position="23"/>
        <end position="182"/>
    </location>
</feature>
<dbReference type="InterPro" id="IPR036873">
    <property type="entry name" value="Rhodanese-like_dom_sf"/>
</dbReference>
<gene>
    <name evidence="3" type="ORF">GCM10017655_51850</name>
</gene>
<dbReference type="InterPro" id="IPR001763">
    <property type="entry name" value="Rhodanese-like_dom"/>
</dbReference>
<keyword evidence="4" id="KW-1185">Reference proteome</keyword>
<proteinExistence type="predicted"/>
<evidence type="ECO:0000259" key="2">
    <source>
        <dbReference type="PROSITE" id="PS50206"/>
    </source>
</evidence>
<evidence type="ECO:0000313" key="4">
    <source>
        <dbReference type="Proteomes" id="UP001143328"/>
    </source>
</evidence>
<dbReference type="Proteomes" id="UP001143328">
    <property type="component" value="Unassembled WGS sequence"/>
</dbReference>
<organism evidence="3 4">
    <name type="scientific">Pseudomonas turukhanskensis</name>
    <dbReference type="NCBI Taxonomy" id="1806536"/>
    <lineage>
        <taxon>Bacteria</taxon>
        <taxon>Pseudomonadati</taxon>
        <taxon>Pseudomonadota</taxon>
        <taxon>Gammaproteobacteria</taxon>
        <taxon>Pseudomonadales</taxon>
        <taxon>Pseudomonadaceae</taxon>
        <taxon>Pseudomonas</taxon>
    </lineage>
</organism>
<feature type="domain" description="Rhodanese" evidence="2">
    <location>
        <begin position="114"/>
        <end position="175"/>
    </location>
</feature>
<dbReference type="AlphaFoldDB" id="A0A9W6KD84"/>
<feature type="signal peptide" evidence="1">
    <location>
        <begin position="1"/>
        <end position="22"/>
    </location>
</feature>
<accession>A0A9W6KD84</accession>
<dbReference type="EMBL" id="BSFN01000035">
    <property type="protein sequence ID" value="GLK92120.1"/>
    <property type="molecule type" value="Genomic_DNA"/>
</dbReference>
<dbReference type="CDD" id="cd00158">
    <property type="entry name" value="RHOD"/>
    <property type="match status" value="1"/>
</dbReference>
<reference evidence="3" key="1">
    <citation type="journal article" date="2014" name="Int. J. Syst. Evol. Microbiol.">
        <title>Complete genome sequence of Corynebacterium casei LMG S-19264T (=DSM 44701T), isolated from a smear-ripened cheese.</title>
        <authorList>
            <consortium name="US DOE Joint Genome Institute (JGI-PGF)"/>
            <person name="Walter F."/>
            <person name="Albersmeier A."/>
            <person name="Kalinowski J."/>
            <person name="Ruckert C."/>
        </authorList>
    </citation>
    <scope>NUCLEOTIDE SEQUENCE</scope>
    <source>
        <strain evidence="3">VKM B-2935</strain>
    </source>
</reference>
<evidence type="ECO:0000256" key="1">
    <source>
        <dbReference type="SAM" id="SignalP"/>
    </source>
</evidence>